<evidence type="ECO:0000313" key="1">
    <source>
        <dbReference type="EMBL" id="SFF46987.1"/>
    </source>
</evidence>
<accession>A0A1I2J143</accession>
<reference evidence="2" key="1">
    <citation type="submission" date="2016-10" db="EMBL/GenBank/DDBJ databases">
        <authorList>
            <person name="Varghese N."/>
            <person name="Submissions S."/>
        </authorList>
    </citation>
    <scope>NUCLEOTIDE SEQUENCE [LARGE SCALE GENOMIC DNA]</scope>
    <source>
        <strain evidence="2">CGMCC 1.10223</strain>
    </source>
</reference>
<sequence length="72" mass="8375">MSVNTTLNSDFEFDNAIFMGYFVIVLNQDKMVGWGLIESFNELEVQVNGKAYLRKQSIFKQTPVPDVYYELK</sequence>
<dbReference type="Proteomes" id="UP000183410">
    <property type="component" value="Unassembled WGS sequence"/>
</dbReference>
<dbReference type="RefSeq" id="WP_046234699.1">
    <property type="nucleotide sequence ID" value="NZ_FONN01000046.1"/>
</dbReference>
<dbReference type="EMBL" id="FONN01000046">
    <property type="protein sequence ID" value="SFF46987.1"/>
    <property type="molecule type" value="Genomic_DNA"/>
</dbReference>
<dbReference type="OrthoDB" id="2627117at2"/>
<organism evidence="1 2">
    <name type="scientific">Paenibacillus algorifonticola</name>
    <dbReference type="NCBI Taxonomy" id="684063"/>
    <lineage>
        <taxon>Bacteria</taxon>
        <taxon>Bacillati</taxon>
        <taxon>Bacillota</taxon>
        <taxon>Bacilli</taxon>
        <taxon>Bacillales</taxon>
        <taxon>Paenibacillaceae</taxon>
        <taxon>Paenibacillus</taxon>
    </lineage>
</organism>
<evidence type="ECO:0000313" key="2">
    <source>
        <dbReference type="Proteomes" id="UP000183410"/>
    </source>
</evidence>
<protein>
    <submittedName>
        <fullName evidence="1">Uncharacterized protein</fullName>
    </submittedName>
</protein>
<dbReference type="AlphaFoldDB" id="A0A1I2J143"/>
<proteinExistence type="predicted"/>
<keyword evidence="2" id="KW-1185">Reference proteome</keyword>
<name>A0A1I2J143_9BACL</name>
<gene>
    <name evidence="1" type="ORF">SAMN04487969_1469</name>
</gene>